<reference evidence="2 3" key="1">
    <citation type="submission" date="2024-02" db="EMBL/GenBank/DDBJ databases">
        <authorList>
            <person name="Chen Y."/>
            <person name="Shah S."/>
            <person name="Dougan E. K."/>
            <person name="Thang M."/>
            <person name="Chan C."/>
        </authorList>
    </citation>
    <scope>NUCLEOTIDE SEQUENCE [LARGE SCALE GENOMIC DNA]</scope>
</reference>
<sequence length="461" mass="51065">MTSIGARVVRDAEQIQAFMERQQEVLSEERFQDLRQKQFESMQNRLDCNSLDLDSLNRLTELFASGPWTEEQQDQLSAAVAENAVRAPTTGKRSRPNQQISDMLPFFSDGDLEILGQVDTGSDVKLECVKLGMHLPSEQAVKEVLRAAQACGLDVENCNKLDVVRRFKAILRAKVRQVGRPEKHVVEYPTDPMLLEGWEEIYGDDRPCGQSSSLSQRGEKYNVPLRRTRKSAQELVPASSSATQNANKAAADAVMAACVQQIFPALMPLLSNMGQGGLQNLQVFPKGTPSVMPKHVPALAAAEPPDADSVAAKHAAPLVRFQDKSGVSMKPAIQDREPIPIVNEVPKLSRSNAATIETDRESEEHDPEKESREFLRAKMKRPAASMMVMKKPAALGGQVSFKYTVPKPDKVWKGKRRDNWTSKHYHSARNAARDAGLTEEECKEVARKAAREAGALWDAAQ</sequence>
<evidence type="ECO:0000256" key="1">
    <source>
        <dbReference type="SAM" id="MobiDB-lite"/>
    </source>
</evidence>
<feature type="compositionally biased region" description="Basic and acidic residues" evidence="1">
    <location>
        <begin position="357"/>
        <end position="373"/>
    </location>
</feature>
<evidence type="ECO:0000313" key="2">
    <source>
        <dbReference type="EMBL" id="CAK9001565.1"/>
    </source>
</evidence>
<feature type="compositionally biased region" description="Basic and acidic residues" evidence="1">
    <location>
        <begin position="412"/>
        <end position="421"/>
    </location>
</feature>
<evidence type="ECO:0000313" key="3">
    <source>
        <dbReference type="Proteomes" id="UP001642484"/>
    </source>
</evidence>
<feature type="region of interest" description="Disordered" evidence="1">
    <location>
        <begin position="350"/>
        <end position="373"/>
    </location>
</feature>
<dbReference type="EMBL" id="CAXAMN010002848">
    <property type="protein sequence ID" value="CAK9001565.1"/>
    <property type="molecule type" value="Genomic_DNA"/>
</dbReference>
<proteinExistence type="predicted"/>
<feature type="region of interest" description="Disordered" evidence="1">
    <location>
        <begin position="412"/>
        <end position="436"/>
    </location>
</feature>
<protein>
    <recommendedName>
        <fullName evidence="4">AP2/ERF domain-containing protein</fullName>
    </recommendedName>
</protein>
<keyword evidence="3" id="KW-1185">Reference proteome</keyword>
<organism evidence="2 3">
    <name type="scientific">Durusdinium trenchii</name>
    <dbReference type="NCBI Taxonomy" id="1381693"/>
    <lineage>
        <taxon>Eukaryota</taxon>
        <taxon>Sar</taxon>
        <taxon>Alveolata</taxon>
        <taxon>Dinophyceae</taxon>
        <taxon>Suessiales</taxon>
        <taxon>Symbiodiniaceae</taxon>
        <taxon>Durusdinium</taxon>
    </lineage>
</organism>
<dbReference type="Proteomes" id="UP001642484">
    <property type="component" value="Unassembled WGS sequence"/>
</dbReference>
<accession>A0ABP0IG46</accession>
<name>A0ABP0IG46_9DINO</name>
<gene>
    <name evidence="2" type="ORF">CCMP2556_LOCUS6530</name>
</gene>
<evidence type="ECO:0008006" key="4">
    <source>
        <dbReference type="Google" id="ProtNLM"/>
    </source>
</evidence>
<comment type="caution">
    <text evidence="2">The sequence shown here is derived from an EMBL/GenBank/DDBJ whole genome shotgun (WGS) entry which is preliminary data.</text>
</comment>